<evidence type="ECO:0000256" key="7">
    <source>
        <dbReference type="SAM" id="MobiDB-lite"/>
    </source>
</evidence>
<dbReference type="Pfam" id="PF25609">
    <property type="entry name" value="Unc5_NetrinR_N"/>
    <property type="match status" value="1"/>
</dbReference>
<feature type="domain" description="Netrin receptor UNC5A-D-like N-terminal" evidence="8">
    <location>
        <begin position="29"/>
        <end position="131"/>
    </location>
</feature>
<evidence type="ECO:0000256" key="3">
    <source>
        <dbReference type="ARBA" id="ARBA00023157"/>
    </source>
</evidence>
<evidence type="ECO:0000256" key="6">
    <source>
        <dbReference type="ARBA" id="ARBA00023319"/>
    </source>
</evidence>
<comment type="caution">
    <text evidence="9">The sequence shown here is derived from an EMBL/GenBank/DDBJ whole genome shotgun (WGS) entry which is preliminary data.</text>
</comment>
<feature type="region of interest" description="Disordered" evidence="7">
    <location>
        <begin position="1"/>
        <end position="30"/>
    </location>
</feature>
<accession>A0ABR1AWE8</accession>
<gene>
    <name evidence="9" type="ORF">RUM44_005744</name>
</gene>
<keyword evidence="4" id="KW-0675">Receptor</keyword>
<dbReference type="EMBL" id="JAWJWF010000009">
    <property type="protein sequence ID" value="KAK6630188.1"/>
    <property type="molecule type" value="Genomic_DNA"/>
</dbReference>
<dbReference type="Proteomes" id="UP001359485">
    <property type="component" value="Unassembled WGS sequence"/>
</dbReference>
<keyword evidence="3" id="KW-1015">Disulfide bond</keyword>
<reference evidence="9 10" key="1">
    <citation type="submission" date="2023-09" db="EMBL/GenBank/DDBJ databases">
        <title>Genomes of two closely related lineages of the louse Polyplax serrata with different host specificities.</title>
        <authorList>
            <person name="Martinu J."/>
            <person name="Tarabai H."/>
            <person name="Stefka J."/>
            <person name="Hypsa V."/>
        </authorList>
    </citation>
    <scope>NUCLEOTIDE SEQUENCE [LARGE SCALE GENOMIC DNA]</scope>
    <source>
        <strain evidence="9">98ZLc_SE</strain>
    </source>
</reference>
<dbReference type="InterPro" id="IPR057755">
    <property type="entry name" value="UNC5A-D-like_N"/>
</dbReference>
<evidence type="ECO:0000313" key="10">
    <source>
        <dbReference type="Proteomes" id="UP001359485"/>
    </source>
</evidence>
<dbReference type="Gene3D" id="2.60.40.10">
    <property type="entry name" value="Immunoglobulins"/>
    <property type="match status" value="1"/>
</dbReference>
<feature type="compositionally biased region" description="Basic and acidic residues" evidence="7">
    <location>
        <begin position="1"/>
        <end position="16"/>
    </location>
</feature>
<organism evidence="9 10">
    <name type="scientific">Polyplax serrata</name>
    <name type="common">Common mouse louse</name>
    <dbReference type="NCBI Taxonomy" id="468196"/>
    <lineage>
        <taxon>Eukaryota</taxon>
        <taxon>Metazoa</taxon>
        <taxon>Ecdysozoa</taxon>
        <taxon>Arthropoda</taxon>
        <taxon>Hexapoda</taxon>
        <taxon>Insecta</taxon>
        <taxon>Pterygota</taxon>
        <taxon>Neoptera</taxon>
        <taxon>Paraneoptera</taxon>
        <taxon>Psocodea</taxon>
        <taxon>Troctomorpha</taxon>
        <taxon>Phthiraptera</taxon>
        <taxon>Anoplura</taxon>
        <taxon>Polyplacidae</taxon>
        <taxon>Polyplax</taxon>
    </lineage>
</organism>
<comment type="subcellular location">
    <subcellularLocation>
        <location evidence="1">Membrane</location>
        <topology evidence="1">Single-pass type I membrane protein</topology>
    </subcellularLocation>
</comment>
<dbReference type="InterPro" id="IPR036179">
    <property type="entry name" value="Ig-like_dom_sf"/>
</dbReference>
<sequence>MITLDAKESLHLEDPIHPQTIPTGEEDQHSAEPMLLETPQDAYVVKNKPATLKCRAAHALRIYFKCNGVRKLPPDNEHIEFVEPQTGVRNIEASVTVTRNEVDEFFEKDKFRCVCVAWSSRGEIESQPAVIEVACKLILICNLVLTVRQVTEPERRSPCCSANLQFQVVTTSKLNMGDGSAVDRARDPRGVSSFSNLRVVRVS</sequence>
<proteinExistence type="predicted"/>
<dbReference type="InterPro" id="IPR013783">
    <property type="entry name" value="Ig-like_fold"/>
</dbReference>
<evidence type="ECO:0000256" key="2">
    <source>
        <dbReference type="ARBA" id="ARBA00023136"/>
    </source>
</evidence>
<evidence type="ECO:0000256" key="5">
    <source>
        <dbReference type="ARBA" id="ARBA00023180"/>
    </source>
</evidence>
<evidence type="ECO:0000259" key="8">
    <source>
        <dbReference type="Pfam" id="PF25609"/>
    </source>
</evidence>
<evidence type="ECO:0000256" key="1">
    <source>
        <dbReference type="ARBA" id="ARBA00004479"/>
    </source>
</evidence>
<protein>
    <recommendedName>
        <fullName evidence="8">Netrin receptor UNC5A-D-like N-terminal domain-containing protein</fullName>
    </recommendedName>
</protein>
<keyword evidence="10" id="KW-1185">Reference proteome</keyword>
<evidence type="ECO:0000256" key="4">
    <source>
        <dbReference type="ARBA" id="ARBA00023170"/>
    </source>
</evidence>
<name>A0ABR1AWE8_POLSC</name>
<keyword evidence="5" id="KW-0325">Glycoprotein</keyword>
<evidence type="ECO:0000313" key="9">
    <source>
        <dbReference type="EMBL" id="KAK6630188.1"/>
    </source>
</evidence>
<keyword evidence="2" id="KW-0472">Membrane</keyword>
<keyword evidence="6" id="KW-0393">Immunoglobulin domain</keyword>
<dbReference type="SUPFAM" id="SSF48726">
    <property type="entry name" value="Immunoglobulin"/>
    <property type="match status" value="1"/>
</dbReference>